<dbReference type="InterPro" id="IPR016187">
    <property type="entry name" value="CTDL_fold"/>
</dbReference>
<dbReference type="InterPro" id="IPR016186">
    <property type="entry name" value="C-type_lectin-like/link_sf"/>
</dbReference>
<keyword evidence="1" id="KW-1015">Disulfide bond</keyword>
<keyword evidence="2" id="KW-0732">Signal</keyword>
<feature type="chain" id="PRO_5009307765" evidence="2">
    <location>
        <begin position="17"/>
        <end position="196"/>
    </location>
</feature>
<feature type="signal peptide" evidence="2">
    <location>
        <begin position="1"/>
        <end position="16"/>
    </location>
</feature>
<dbReference type="PROSITE" id="PS50041">
    <property type="entry name" value="C_TYPE_LECTIN_2"/>
    <property type="match status" value="1"/>
</dbReference>
<dbReference type="InterPro" id="IPR018378">
    <property type="entry name" value="C-type_lectin_CS"/>
</dbReference>
<proteinExistence type="predicted"/>
<sequence>MLFFLILPILPLSISAQLDLNSIKKQQTYPSVTATTVAFPSTTTSTISTTVGRCNIGCQDGWIPYGGNCYTKIDETLAQSTAEQECIDLGGHLASLESVEESNAIRSLVLAAPLFSGDLLSFTSSSENSWIGLSKESDGSWKWSDSSDFGYTNLPNESSISGESCVSMNISGTWQSNDCSSTLSSFICKRKSALSE</sequence>
<reference evidence="5" key="1">
    <citation type="submission" date="2016-11" db="UniProtKB">
        <authorList>
            <consortium name="WormBaseParasite"/>
        </authorList>
    </citation>
    <scope>IDENTIFICATION</scope>
</reference>
<dbReference type="Proteomes" id="UP000095282">
    <property type="component" value="Unplaced"/>
</dbReference>
<dbReference type="Gene3D" id="3.10.100.10">
    <property type="entry name" value="Mannose-Binding Protein A, subunit A"/>
    <property type="match status" value="1"/>
</dbReference>
<dbReference type="STRING" id="1561998.A0A1I7TP53"/>
<accession>A0A1I7TP53</accession>
<name>A0A1I7TP53_9PELO</name>
<dbReference type="PROSITE" id="PS00615">
    <property type="entry name" value="C_TYPE_LECTIN_1"/>
    <property type="match status" value="1"/>
</dbReference>
<dbReference type="SMART" id="SM00034">
    <property type="entry name" value="CLECT"/>
    <property type="match status" value="1"/>
</dbReference>
<dbReference type="SUPFAM" id="SSF56436">
    <property type="entry name" value="C-type lectin-like"/>
    <property type="match status" value="1"/>
</dbReference>
<dbReference type="eggNOG" id="KOG4297">
    <property type="taxonomic scope" value="Eukaryota"/>
</dbReference>
<evidence type="ECO:0000313" key="4">
    <source>
        <dbReference type="Proteomes" id="UP000095282"/>
    </source>
</evidence>
<protein>
    <submittedName>
        <fullName evidence="5">C-type lectin domain-containing protein</fullName>
    </submittedName>
</protein>
<dbReference type="AlphaFoldDB" id="A0A1I7TP53"/>
<evidence type="ECO:0000256" key="1">
    <source>
        <dbReference type="ARBA" id="ARBA00023157"/>
    </source>
</evidence>
<evidence type="ECO:0000259" key="3">
    <source>
        <dbReference type="PROSITE" id="PS50041"/>
    </source>
</evidence>
<keyword evidence="4" id="KW-1185">Reference proteome</keyword>
<dbReference type="Pfam" id="PF00059">
    <property type="entry name" value="Lectin_C"/>
    <property type="match status" value="1"/>
</dbReference>
<evidence type="ECO:0000256" key="2">
    <source>
        <dbReference type="SAM" id="SignalP"/>
    </source>
</evidence>
<dbReference type="PANTHER" id="PTHR22803">
    <property type="entry name" value="MANNOSE, PHOSPHOLIPASE, LECTIN RECEPTOR RELATED"/>
    <property type="match status" value="1"/>
</dbReference>
<dbReference type="WBParaSite" id="Csp11.Scaffold629.g10381.t1">
    <property type="protein sequence ID" value="Csp11.Scaffold629.g10381.t1"/>
    <property type="gene ID" value="Csp11.Scaffold629.g10381"/>
</dbReference>
<dbReference type="InterPro" id="IPR001304">
    <property type="entry name" value="C-type_lectin-like"/>
</dbReference>
<evidence type="ECO:0000313" key="5">
    <source>
        <dbReference type="WBParaSite" id="Csp11.Scaffold629.g10381.t1"/>
    </source>
</evidence>
<dbReference type="InterPro" id="IPR050111">
    <property type="entry name" value="C-type_lectin/snaclec_domain"/>
</dbReference>
<feature type="domain" description="C-type lectin" evidence="3">
    <location>
        <begin position="65"/>
        <end position="180"/>
    </location>
</feature>
<organism evidence="4 5">
    <name type="scientific">Caenorhabditis tropicalis</name>
    <dbReference type="NCBI Taxonomy" id="1561998"/>
    <lineage>
        <taxon>Eukaryota</taxon>
        <taxon>Metazoa</taxon>
        <taxon>Ecdysozoa</taxon>
        <taxon>Nematoda</taxon>
        <taxon>Chromadorea</taxon>
        <taxon>Rhabditida</taxon>
        <taxon>Rhabditina</taxon>
        <taxon>Rhabditomorpha</taxon>
        <taxon>Rhabditoidea</taxon>
        <taxon>Rhabditidae</taxon>
        <taxon>Peloderinae</taxon>
        <taxon>Caenorhabditis</taxon>
    </lineage>
</organism>